<dbReference type="PANTHER" id="PTHR45639:SF4">
    <property type="entry name" value="HSC70CB, ISOFORM G"/>
    <property type="match status" value="1"/>
</dbReference>
<dbReference type="GO" id="GO:0005634">
    <property type="term" value="C:nucleus"/>
    <property type="evidence" value="ECO:0007669"/>
    <property type="project" value="TreeGrafter"/>
</dbReference>
<evidence type="ECO:0000256" key="1">
    <source>
        <dbReference type="ARBA" id="ARBA00022741"/>
    </source>
</evidence>
<dbReference type="FunFam" id="1.25.40.10:FF:000052">
    <property type="entry name" value="Aryl-hydrocarbon-interacting protein-like 1"/>
    <property type="match status" value="1"/>
</dbReference>
<proteinExistence type="predicted"/>
<dbReference type="EMBL" id="KU375191">
    <property type="protein sequence ID" value="ANQ44605.1"/>
    <property type="molecule type" value="Genomic_DNA"/>
</dbReference>
<keyword evidence="2" id="KW-0067">ATP-binding</keyword>
<evidence type="ECO:0000313" key="4">
    <source>
        <dbReference type="EMBL" id="ANQ44605.1"/>
    </source>
</evidence>
<dbReference type="SUPFAM" id="SSF53067">
    <property type="entry name" value="Actin-like ATPase domain"/>
    <property type="match status" value="2"/>
</dbReference>
<feature type="repeat" description="TPR" evidence="3">
    <location>
        <begin position="619"/>
        <end position="652"/>
    </location>
</feature>
<keyword evidence="1" id="KW-0547">Nucleotide-binding</keyword>
<dbReference type="GO" id="GO:0005524">
    <property type="term" value="F:ATP binding"/>
    <property type="evidence" value="ECO:0007669"/>
    <property type="project" value="UniProtKB-KW"/>
</dbReference>
<dbReference type="VEuPathDB" id="TriTrypDB:PCON_0019590"/>
<protein>
    <submittedName>
        <fullName evidence="4">HRP4</fullName>
    </submittedName>
</protein>
<dbReference type="SMART" id="SM00028">
    <property type="entry name" value="TPR"/>
    <property type="match status" value="3"/>
</dbReference>
<dbReference type="AlphaFoldDB" id="A0A1B1FGW0"/>
<dbReference type="PANTHER" id="PTHR45639">
    <property type="entry name" value="HSC70CB, ISOFORM G-RELATED"/>
    <property type="match status" value="1"/>
</dbReference>
<dbReference type="GO" id="GO:0140662">
    <property type="term" value="F:ATP-dependent protein folding chaperone"/>
    <property type="evidence" value="ECO:0007669"/>
    <property type="project" value="InterPro"/>
</dbReference>
<dbReference type="Gene3D" id="3.90.640.10">
    <property type="entry name" value="Actin, Chain A, domain 4"/>
    <property type="match status" value="1"/>
</dbReference>
<dbReference type="InterPro" id="IPR019734">
    <property type="entry name" value="TPR_rpt"/>
</dbReference>
<dbReference type="FunFam" id="3.90.640.10:FF:000003">
    <property type="entry name" value="Molecular chaperone DnaK"/>
    <property type="match status" value="1"/>
</dbReference>
<evidence type="ECO:0000256" key="3">
    <source>
        <dbReference type="PROSITE-ProRule" id="PRU00339"/>
    </source>
</evidence>
<reference evidence="4" key="1">
    <citation type="journal article" date="2016" name="Genome Biol. Evol.">
        <title>Species- and Strain-Specific Adaptation of the HSP70 Super Family in Pathogenic Trypanosomatids.</title>
        <authorList>
            <person name="Drini S."/>
            <person name="Criscuolo A."/>
            <person name="Lechat P."/>
            <person name="Imamura H."/>
            <person name="Skalicky T."/>
            <person name="Rachidi N."/>
            <person name="Lukes J."/>
            <person name="Dujardin J.C."/>
            <person name="Spath G.F."/>
        </authorList>
    </citation>
    <scope>NUCLEOTIDE SEQUENCE</scope>
    <source>
        <strain evidence="4">CUL13-MS</strain>
    </source>
</reference>
<name>A0A1B1FGW0_9TRYP</name>
<dbReference type="SUPFAM" id="SSF48452">
    <property type="entry name" value="TPR-like"/>
    <property type="match status" value="1"/>
</dbReference>
<keyword evidence="3" id="KW-0802">TPR repeat</keyword>
<dbReference type="Gene3D" id="3.30.420.40">
    <property type="match status" value="2"/>
</dbReference>
<dbReference type="Pfam" id="PF13431">
    <property type="entry name" value="TPR_17"/>
    <property type="match status" value="1"/>
</dbReference>
<dbReference type="InterPro" id="IPR011990">
    <property type="entry name" value="TPR-like_helical_dom_sf"/>
</dbReference>
<dbReference type="InterPro" id="IPR013126">
    <property type="entry name" value="Hsp_70_fam"/>
</dbReference>
<evidence type="ECO:0000256" key="2">
    <source>
        <dbReference type="ARBA" id="ARBA00022840"/>
    </source>
</evidence>
<dbReference type="PROSITE" id="PS50005">
    <property type="entry name" value="TPR"/>
    <property type="match status" value="1"/>
</dbReference>
<dbReference type="Gene3D" id="1.25.40.10">
    <property type="entry name" value="Tetratricopeptide repeat domain"/>
    <property type="match status" value="1"/>
</dbReference>
<dbReference type="GO" id="GO:0005829">
    <property type="term" value="C:cytosol"/>
    <property type="evidence" value="ECO:0007669"/>
    <property type="project" value="TreeGrafter"/>
</dbReference>
<dbReference type="Pfam" id="PF00012">
    <property type="entry name" value="HSP70"/>
    <property type="match status" value="1"/>
</dbReference>
<accession>A0A1B1FGW0</accession>
<organism evidence="4">
    <name type="scientific">Paratrypanosoma confusum</name>
    <dbReference type="NCBI Taxonomy" id="1470209"/>
    <lineage>
        <taxon>Eukaryota</taxon>
        <taxon>Discoba</taxon>
        <taxon>Euglenozoa</taxon>
        <taxon>Kinetoplastea</taxon>
        <taxon>Metakinetoplastina</taxon>
        <taxon>Trypanosomatida</taxon>
        <taxon>Trypanosomatidae</taxon>
        <taxon>Paratrypanosoma</taxon>
    </lineage>
</organism>
<dbReference type="InterPro" id="IPR043129">
    <property type="entry name" value="ATPase_NBD"/>
</dbReference>
<sequence length="682" mass="75178">MTTLGFDLGAGMTRLALLDVTKQMPRVLHNNLSNEGTATVVSFPANEARCFGETAVSKQFSRPSATVTDLSQWLFSNDPLVTQPREVGEAGHIRRTHPAQAAAFFIKSILQFAPSSGQEAAHVCIAVPALAPTDAIATLNQACRIAGVSSDSLYTSRGDEALAVYFHHMAYNDLSESVPQVVAIVDIGASRSSISLWKVTQKLVEKVDVKAIPIGSGIVDAALASHVFDNISEKDRAKLHGDVRSFSRLLHECKKAKEILSTVEQTRLQLEALKGDVDVDQTITRAKVEELATPLVSGLREIFGQMKKEHNLDDGIRVEAVGGGWRSVCVSELIKECFGISRIGVSLDANLAVAEGCAILAAVRDGALGGENRHPIHQVELVNFEAFEDVADALSTHPVTAEAEWLALEEKLAAADRVIRERLEAINTLDTLVLQTLGILQNLGLSREREEQLEKYLHIQDGYLREDCNGDSMEAIVHRVDEVRRDIARDFPEVEGFYEAQRVAQQKKDEELARLSILESEDKELKSDPQRLRVAQQRREQGQALFKQECWAEAQTRFVQALSILGQLYDPSIEETKKTKDEISLSCHLNIASCSVKLGIWRNAVNNCTKALEIQPDHPKALFRRGQALAAMKEYEEAILDLEKASRLSGGDAAVTLELQTVKAHLEAHRAKEKKMFAKMFA</sequence>